<keyword evidence="1" id="KW-0472">Membrane</keyword>
<keyword evidence="1" id="KW-0812">Transmembrane</keyword>
<keyword evidence="1" id="KW-1133">Transmembrane helix</keyword>
<keyword evidence="3" id="KW-1185">Reference proteome</keyword>
<evidence type="ECO:0000256" key="1">
    <source>
        <dbReference type="SAM" id="Phobius"/>
    </source>
</evidence>
<proteinExistence type="predicted"/>
<feature type="transmembrane region" description="Helical" evidence="1">
    <location>
        <begin position="123"/>
        <end position="140"/>
    </location>
</feature>
<dbReference type="Proteomes" id="UP000243297">
    <property type="component" value="Unassembled WGS sequence"/>
</dbReference>
<dbReference type="AlphaFoldDB" id="A0A1T4KHX3"/>
<organism evidence="2 3">
    <name type="scientific">Anaerorhabdus furcosa</name>
    <dbReference type="NCBI Taxonomy" id="118967"/>
    <lineage>
        <taxon>Bacteria</taxon>
        <taxon>Bacillati</taxon>
        <taxon>Bacillota</taxon>
        <taxon>Erysipelotrichia</taxon>
        <taxon>Erysipelotrichales</taxon>
        <taxon>Erysipelotrichaceae</taxon>
        <taxon>Anaerorhabdus</taxon>
    </lineage>
</organism>
<feature type="transmembrane region" description="Helical" evidence="1">
    <location>
        <begin position="99"/>
        <end position="117"/>
    </location>
</feature>
<feature type="transmembrane region" description="Helical" evidence="1">
    <location>
        <begin position="6"/>
        <end position="24"/>
    </location>
</feature>
<reference evidence="3" key="1">
    <citation type="submission" date="2017-02" db="EMBL/GenBank/DDBJ databases">
        <authorList>
            <person name="Varghese N."/>
            <person name="Submissions S."/>
        </authorList>
    </citation>
    <scope>NUCLEOTIDE SEQUENCE [LARGE SCALE GENOMIC DNA]</scope>
    <source>
        <strain evidence="3">ATCC 25662</strain>
    </source>
</reference>
<protein>
    <submittedName>
        <fullName evidence="2">Uncharacterized protein</fullName>
    </submittedName>
</protein>
<sequence length="143" mass="16606">MEWLNVFGLIMIIIIMIPNIVYGFKNKSVESKYQNKLMEAIEQIGRYGSMFLMIINLPILSYGYLFENGNTMYIVVISILAIFYCLIWIFFFRKETLPRAILLAIIPTLIFVISGVFTQRYLLVLMGIIFGIGHITITYNNNK</sequence>
<gene>
    <name evidence="2" type="ORF">SAMN02745191_0544</name>
</gene>
<evidence type="ECO:0000313" key="3">
    <source>
        <dbReference type="Proteomes" id="UP000243297"/>
    </source>
</evidence>
<dbReference type="EMBL" id="FUWY01000001">
    <property type="protein sequence ID" value="SJZ42029.1"/>
    <property type="molecule type" value="Genomic_DNA"/>
</dbReference>
<feature type="transmembrane region" description="Helical" evidence="1">
    <location>
        <begin position="44"/>
        <end position="65"/>
    </location>
</feature>
<dbReference type="RefSeq" id="WP_200804734.1">
    <property type="nucleotide sequence ID" value="NZ_FUWY01000001.1"/>
</dbReference>
<accession>A0A1T4KHX3</accession>
<evidence type="ECO:0000313" key="2">
    <source>
        <dbReference type="EMBL" id="SJZ42029.1"/>
    </source>
</evidence>
<feature type="transmembrane region" description="Helical" evidence="1">
    <location>
        <begin position="71"/>
        <end position="92"/>
    </location>
</feature>
<dbReference type="STRING" id="118967.SAMN02745191_0544"/>
<name>A0A1T4KHX3_9FIRM</name>